<sequence>MEVADTGLGTGLGEPVRSALPGLIDRVAASVRQAHERDHGRRDHGRRDHGRRDPG</sequence>
<organism evidence="2 3">
    <name type="scientific">Streptomyces murinus</name>
    <dbReference type="NCBI Taxonomy" id="33900"/>
    <lineage>
        <taxon>Bacteria</taxon>
        <taxon>Bacillati</taxon>
        <taxon>Actinomycetota</taxon>
        <taxon>Actinomycetes</taxon>
        <taxon>Kitasatosporales</taxon>
        <taxon>Streptomycetaceae</taxon>
        <taxon>Streptomyces</taxon>
    </lineage>
</organism>
<dbReference type="RefSeq" id="WP_259408808.1">
    <property type="nucleotide sequence ID" value="NZ_BAAAHW010000014.1"/>
</dbReference>
<dbReference type="GeneID" id="93978725"/>
<feature type="region of interest" description="Disordered" evidence="1">
    <location>
        <begin position="31"/>
        <end position="55"/>
    </location>
</feature>
<dbReference type="AlphaFoldDB" id="A0A7W3NX14"/>
<comment type="caution">
    <text evidence="2">The sequence shown here is derived from an EMBL/GenBank/DDBJ whole genome shotgun (WGS) entry which is preliminary data.</text>
</comment>
<accession>A0A7W3NX14</accession>
<reference evidence="2 3" key="1">
    <citation type="submission" date="2020-08" db="EMBL/GenBank/DDBJ databases">
        <title>Sequencing the genomes of 1000 actinobacteria strains.</title>
        <authorList>
            <person name="Klenk H.-P."/>
        </authorList>
    </citation>
    <scope>NUCLEOTIDE SEQUENCE [LARGE SCALE GENOMIC DNA]</scope>
    <source>
        <strain evidence="2 3">DSM 41827</strain>
    </source>
</reference>
<keyword evidence="3" id="KW-1185">Reference proteome</keyword>
<evidence type="ECO:0000256" key="1">
    <source>
        <dbReference type="SAM" id="MobiDB-lite"/>
    </source>
</evidence>
<name>A0A7W3NX14_STRMR</name>
<feature type="region of interest" description="Disordered" evidence="1">
    <location>
        <begin position="1"/>
        <end position="20"/>
    </location>
</feature>
<proteinExistence type="predicted"/>
<protein>
    <submittedName>
        <fullName evidence="2">Uncharacterized protein</fullName>
    </submittedName>
</protein>
<dbReference type="EMBL" id="JACJIJ010000002">
    <property type="protein sequence ID" value="MBA9058278.1"/>
    <property type="molecule type" value="Genomic_DNA"/>
</dbReference>
<dbReference type="Proteomes" id="UP000577386">
    <property type="component" value="Unassembled WGS sequence"/>
</dbReference>
<gene>
    <name evidence="2" type="ORF">HDA42_007456</name>
</gene>
<evidence type="ECO:0000313" key="3">
    <source>
        <dbReference type="Proteomes" id="UP000577386"/>
    </source>
</evidence>
<evidence type="ECO:0000313" key="2">
    <source>
        <dbReference type="EMBL" id="MBA9058278.1"/>
    </source>
</evidence>